<dbReference type="InterPro" id="IPR000049">
    <property type="entry name" value="ET-Flavoprotein_bsu_CS"/>
</dbReference>
<sequence>MKIVVAYKWAFNPQDATVDSGGTVTWGRAKAGVSEYDPVAVELGRRLADATGAELIGVSVGGADTASPMATKSALSRGFDRVVVVADDALAGASTTQTALVLAQVIAHIGDVDLVLTGDSSVDVGAQMVPAVLAGALGWPSVMNVTTVSVGAGDLRVERAHEGGSQVLAVTGPVVLAAASDAVVPRVPGMKDILAAGKRPVEKVDLAALATGPSASSVAGVSTSRPELKSRGGRVLAGADVDAVVAELVAALRATNVI</sequence>
<keyword evidence="9" id="KW-1185">Reference proteome</keyword>
<dbReference type="SUPFAM" id="SSF52402">
    <property type="entry name" value="Adenine nucleotide alpha hydrolases-like"/>
    <property type="match status" value="1"/>
</dbReference>
<dbReference type="PROSITE" id="PS01065">
    <property type="entry name" value="ETF_BETA"/>
    <property type="match status" value="1"/>
</dbReference>
<dbReference type="InterPro" id="IPR014730">
    <property type="entry name" value="ETF_a/b_N"/>
</dbReference>
<evidence type="ECO:0000256" key="4">
    <source>
        <dbReference type="ARBA" id="ARBA00025649"/>
    </source>
</evidence>
<evidence type="ECO:0000313" key="8">
    <source>
        <dbReference type="EMBL" id="SDC60999.1"/>
    </source>
</evidence>
<organism evidence="8 9">
    <name type="scientific">Sanguibacter gelidistatuariae</name>
    <dbReference type="NCBI Taxonomy" id="1814289"/>
    <lineage>
        <taxon>Bacteria</taxon>
        <taxon>Bacillati</taxon>
        <taxon>Actinomycetota</taxon>
        <taxon>Actinomycetes</taxon>
        <taxon>Micrococcales</taxon>
        <taxon>Sanguibacteraceae</taxon>
        <taxon>Sanguibacter</taxon>
    </lineage>
</organism>
<dbReference type="STRING" id="1814289.SAMN05216410_2014"/>
<dbReference type="Gene3D" id="3.40.50.620">
    <property type="entry name" value="HUPs"/>
    <property type="match status" value="1"/>
</dbReference>
<reference evidence="8 9" key="1">
    <citation type="submission" date="2016-09" db="EMBL/GenBank/DDBJ databases">
        <authorList>
            <person name="Capua I."/>
            <person name="De Benedictis P."/>
            <person name="Joannis T."/>
            <person name="Lombin L.H."/>
            <person name="Cattoli G."/>
        </authorList>
    </citation>
    <scope>NUCLEOTIDE SEQUENCE [LARGE SCALE GENOMIC DNA]</scope>
    <source>
        <strain evidence="8 9">ISLP-3</strain>
    </source>
</reference>
<dbReference type="PANTHER" id="PTHR21294">
    <property type="entry name" value="ELECTRON TRANSFER FLAVOPROTEIN BETA-SUBUNIT"/>
    <property type="match status" value="1"/>
</dbReference>
<dbReference type="Pfam" id="PF01012">
    <property type="entry name" value="ETF"/>
    <property type="match status" value="1"/>
</dbReference>
<comment type="cofactor">
    <cofactor evidence="6">
        <name>AMP</name>
        <dbReference type="ChEBI" id="CHEBI:456215"/>
    </cofactor>
</comment>
<dbReference type="RefSeq" id="WP_093182884.1">
    <property type="nucleotide sequence ID" value="NZ_FMYH01000003.1"/>
</dbReference>
<accession>A0A1G6MZI0</accession>
<evidence type="ECO:0000256" key="3">
    <source>
        <dbReference type="ARBA" id="ARBA00011355"/>
    </source>
</evidence>
<evidence type="ECO:0000256" key="1">
    <source>
        <dbReference type="ARBA" id="ARBA00001974"/>
    </source>
</evidence>
<evidence type="ECO:0000256" key="6">
    <source>
        <dbReference type="ARBA" id="ARBA00049933"/>
    </source>
</evidence>
<comment type="function">
    <text evidence="4">The electron transfer flavoprotein serves as a specific electron acceptor for other dehydrogenases. It transfers the electrons to the main respiratory chain via ETF-ubiquinone oxidoreductase (ETF dehydrogenase).</text>
</comment>
<dbReference type="GO" id="GO:0009055">
    <property type="term" value="F:electron transfer activity"/>
    <property type="evidence" value="ECO:0007669"/>
    <property type="project" value="InterPro"/>
</dbReference>
<dbReference type="AlphaFoldDB" id="A0A1G6MZI0"/>
<dbReference type="SMART" id="SM00893">
    <property type="entry name" value="ETF"/>
    <property type="match status" value="1"/>
</dbReference>
<dbReference type="Proteomes" id="UP000199039">
    <property type="component" value="Unassembled WGS sequence"/>
</dbReference>
<evidence type="ECO:0000313" key="9">
    <source>
        <dbReference type="Proteomes" id="UP000199039"/>
    </source>
</evidence>
<dbReference type="PIRSF" id="PIRSF000090">
    <property type="entry name" value="Beta-ETF"/>
    <property type="match status" value="1"/>
</dbReference>
<proteinExistence type="inferred from homology"/>
<evidence type="ECO:0000259" key="7">
    <source>
        <dbReference type="SMART" id="SM00893"/>
    </source>
</evidence>
<name>A0A1G6MZI0_9MICO</name>
<dbReference type="EMBL" id="FMYH01000003">
    <property type="protein sequence ID" value="SDC60999.1"/>
    <property type="molecule type" value="Genomic_DNA"/>
</dbReference>
<comment type="subunit">
    <text evidence="3">Heterodimer of an alpha and a beta subunit.</text>
</comment>
<dbReference type="PANTHER" id="PTHR21294:SF17">
    <property type="entry name" value="PROTEIN FIXA"/>
    <property type="match status" value="1"/>
</dbReference>
<gene>
    <name evidence="8" type="ORF">SAMN05216410_2014</name>
</gene>
<feature type="domain" description="Electron transfer flavoprotein alpha/beta-subunit N-terminal" evidence="7">
    <location>
        <begin position="21"/>
        <end position="213"/>
    </location>
</feature>
<dbReference type="InterPro" id="IPR014729">
    <property type="entry name" value="Rossmann-like_a/b/a_fold"/>
</dbReference>
<comment type="cofactor">
    <cofactor evidence="1">
        <name>FAD</name>
        <dbReference type="ChEBI" id="CHEBI:57692"/>
    </cofactor>
</comment>
<evidence type="ECO:0000256" key="2">
    <source>
        <dbReference type="ARBA" id="ARBA00007557"/>
    </source>
</evidence>
<evidence type="ECO:0000256" key="5">
    <source>
        <dbReference type="ARBA" id="ARBA00042002"/>
    </source>
</evidence>
<dbReference type="OrthoDB" id="9804960at2"/>
<dbReference type="InterPro" id="IPR012255">
    <property type="entry name" value="ETF_b"/>
</dbReference>
<protein>
    <recommendedName>
        <fullName evidence="5">Electron transfer flavoprotein small subunit</fullName>
    </recommendedName>
</protein>
<comment type="similarity">
    <text evidence="2">Belongs to the ETF beta-subunit/FixA family.</text>
</comment>